<proteinExistence type="predicted"/>
<evidence type="ECO:0000313" key="1">
    <source>
        <dbReference type="EMBL" id="KAK2661890.1"/>
    </source>
</evidence>
<reference evidence="1" key="1">
    <citation type="journal article" date="2023" name="Plant J.">
        <title>Genome sequences and population genomics provide insights into the demographic history, inbreeding, and mutation load of two 'living fossil' tree species of Dipteronia.</title>
        <authorList>
            <person name="Feng Y."/>
            <person name="Comes H.P."/>
            <person name="Chen J."/>
            <person name="Zhu S."/>
            <person name="Lu R."/>
            <person name="Zhang X."/>
            <person name="Li P."/>
            <person name="Qiu J."/>
            <person name="Olsen K.M."/>
            <person name="Qiu Y."/>
        </authorList>
    </citation>
    <scope>NUCLEOTIDE SEQUENCE</scope>
    <source>
        <strain evidence="1">KIB01</strain>
    </source>
</reference>
<keyword evidence="2" id="KW-1185">Reference proteome</keyword>
<organism evidence="1 2">
    <name type="scientific">Dipteronia dyeriana</name>
    <dbReference type="NCBI Taxonomy" id="168575"/>
    <lineage>
        <taxon>Eukaryota</taxon>
        <taxon>Viridiplantae</taxon>
        <taxon>Streptophyta</taxon>
        <taxon>Embryophyta</taxon>
        <taxon>Tracheophyta</taxon>
        <taxon>Spermatophyta</taxon>
        <taxon>Magnoliopsida</taxon>
        <taxon>eudicotyledons</taxon>
        <taxon>Gunneridae</taxon>
        <taxon>Pentapetalae</taxon>
        <taxon>rosids</taxon>
        <taxon>malvids</taxon>
        <taxon>Sapindales</taxon>
        <taxon>Sapindaceae</taxon>
        <taxon>Hippocastanoideae</taxon>
        <taxon>Acereae</taxon>
        <taxon>Dipteronia</taxon>
    </lineage>
</organism>
<name>A0AAD9XLZ8_9ROSI</name>
<dbReference type="Proteomes" id="UP001280121">
    <property type="component" value="Unassembled WGS sequence"/>
</dbReference>
<sequence length="194" mass="21832">MNFSGVIIHRLLLWELHHNGPTVAMRFLLENHLVRFSKVEFYIITGLRFGVIPDTNLYAVVENGIHQQYFPETDERVSVGIRCCEALPHLYVELDIDGVGREIQDSNLSVSVGGGPRYLRCAPRLEGRHQSQGVDVYTVETYNIYGISHPLLMFVRTEIVPTTVETEAPYFEGLYGVEEPVCCEGQDADSGFGP</sequence>
<gene>
    <name evidence="1" type="ORF">Ddye_000464</name>
</gene>
<protein>
    <submittedName>
        <fullName evidence="1">Uncharacterized protein</fullName>
    </submittedName>
</protein>
<dbReference type="AlphaFoldDB" id="A0AAD9XLZ8"/>
<evidence type="ECO:0000313" key="2">
    <source>
        <dbReference type="Proteomes" id="UP001280121"/>
    </source>
</evidence>
<comment type="caution">
    <text evidence="1">The sequence shown here is derived from an EMBL/GenBank/DDBJ whole genome shotgun (WGS) entry which is preliminary data.</text>
</comment>
<dbReference type="EMBL" id="JANJYI010000001">
    <property type="protein sequence ID" value="KAK2661890.1"/>
    <property type="molecule type" value="Genomic_DNA"/>
</dbReference>
<accession>A0AAD9XLZ8</accession>